<dbReference type="PANTHER" id="PTHR43730:SF1">
    <property type="entry name" value="BETA-MANNOSIDASE"/>
    <property type="match status" value="1"/>
</dbReference>
<protein>
    <recommendedName>
        <fullName evidence="3">Glycoside hydrolase family 5 domain-containing protein</fullName>
    </recommendedName>
</protein>
<keyword evidence="1" id="KW-0326">Glycosidase</keyword>
<evidence type="ECO:0000256" key="1">
    <source>
        <dbReference type="ARBA" id="ARBA00023295"/>
    </source>
</evidence>
<proteinExistence type="predicted"/>
<dbReference type="InterPro" id="IPR017853">
    <property type="entry name" value="GH"/>
</dbReference>
<dbReference type="GO" id="GO:0004567">
    <property type="term" value="F:beta-mannosidase activity"/>
    <property type="evidence" value="ECO:0007669"/>
    <property type="project" value="TreeGrafter"/>
</dbReference>
<keyword evidence="1" id="KW-0378">Hydrolase</keyword>
<name>A0A0H5QN80_9EUKA</name>
<dbReference type="EMBL" id="HACM01003203">
    <property type="protein sequence ID" value="CRZ03645.1"/>
    <property type="molecule type" value="Transcribed_RNA"/>
</dbReference>
<reference evidence="2" key="1">
    <citation type="submission" date="2015-04" db="EMBL/GenBank/DDBJ databases">
        <title>The genome sequence of the plant pathogenic Rhizarian Plasmodiophora brassicae reveals insights in its biotrophic life cycle and the origin of chitin synthesis.</title>
        <authorList>
            <person name="Schwelm A."/>
            <person name="Fogelqvist J."/>
            <person name="Knaust A."/>
            <person name="Julke S."/>
            <person name="Lilja T."/>
            <person name="Dhandapani V."/>
            <person name="Bonilla-Rosso G."/>
            <person name="Karlsson M."/>
            <person name="Shevchenko A."/>
            <person name="Choi S.R."/>
            <person name="Kim H.G."/>
            <person name="Park J.Y."/>
            <person name="Lim Y.P."/>
            <person name="Ludwig-Muller J."/>
            <person name="Dixelius C."/>
        </authorList>
    </citation>
    <scope>NUCLEOTIDE SEQUENCE</scope>
    <source>
        <tissue evidence="2">Potato root galls</tissue>
    </source>
</reference>
<dbReference type="InterPro" id="IPR050887">
    <property type="entry name" value="Beta-mannosidase_GH2"/>
</dbReference>
<dbReference type="SUPFAM" id="SSF51445">
    <property type="entry name" value="(Trans)glycosidases"/>
    <property type="match status" value="1"/>
</dbReference>
<evidence type="ECO:0000313" key="2">
    <source>
        <dbReference type="EMBL" id="CRZ03645.1"/>
    </source>
</evidence>
<dbReference type="AlphaFoldDB" id="A0A0H5QN80"/>
<dbReference type="Gene3D" id="3.20.20.80">
    <property type="entry name" value="Glycosidases"/>
    <property type="match status" value="1"/>
</dbReference>
<accession>A0A0H5QN80</accession>
<dbReference type="PANTHER" id="PTHR43730">
    <property type="entry name" value="BETA-MANNOSIDASE"/>
    <property type="match status" value="1"/>
</dbReference>
<sequence length="199" mass="22689">MFACATYPRDQPFLDNVKAEVVEQVARLSSHASIVLMGTNNENEIGMSWYNETRANSHLYIVDYAKLYIETIREAVRSVNSAIELIISSPSNGQISEDPFVLRWGDPNSNLYGDVHFYDYEKDCADPDTYPGARFISEFGYQSWPSVDTLKSVATESDLVWGSEFMNYRQRHEFGNEQIISQIQSCSMVLIQHQFTSPS</sequence>
<organism evidence="2">
    <name type="scientific">Spongospora subterranea</name>
    <dbReference type="NCBI Taxonomy" id="70186"/>
    <lineage>
        <taxon>Eukaryota</taxon>
        <taxon>Sar</taxon>
        <taxon>Rhizaria</taxon>
        <taxon>Endomyxa</taxon>
        <taxon>Phytomyxea</taxon>
        <taxon>Plasmodiophorida</taxon>
        <taxon>Plasmodiophoridae</taxon>
        <taxon>Spongospora</taxon>
    </lineage>
</organism>
<evidence type="ECO:0008006" key="3">
    <source>
        <dbReference type="Google" id="ProtNLM"/>
    </source>
</evidence>
<dbReference type="GO" id="GO:0006516">
    <property type="term" value="P:glycoprotein catabolic process"/>
    <property type="evidence" value="ECO:0007669"/>
    <property type="project" value="TreeGrafter"/>
</dbReference>